<name>A0A6A4FWS2_9STRA</name>
<feature type="compositionally biased region" description="Polar residues" evidence="6">
    <location>
        <begin position="860"/>
        <end position="870"/>
    </location>
</feature>
<dbReference type="Pfam" id="PF07727">
    <property type="entry name" value="RVT_2"/>
    <property type="match status" value="1"/>
</dbReference>
<keyword evidence="5" id="KW-0863">Zinc-finger</keyword>
<evidence type="ECO:0000256" key="5">
    <source>
        <dbReference type="PROSITE-ProRule" id="PRU00047"/>
    </source>
</evidence>
<dbReference type="Proteomes" id="UP000434957">
    <property type="component" value="Unassembled WGS sequence"/>
</dbReference>
<protein>
    <submittedName>
        <fullName evidence="9">Retrovirus-related Pol polyprotein from transposon TNT 1-94</fullName>
    </submittedName>
</protein>
<sequence length="1472" mass="162435">MSPTGSGGVPSPPPTRQAAKEPAIPTGGVEGTQQGVARERGVASDEGKAAPGMEEMMRLLRDLSTKAIEEGGSLGMHQMHLDELGGVQVGLGVQTPGAWARGGYFPNPDLRQAVPQYQVHRPPPVDARPPQVPMDQPRVPPAKEAKLALRTFDGSEVYKGLGSGFEQWALLFIEQVEMAELAHGYRWAERAKVNKFAEHLRGRAEKYFQQHVQRWWGTQPNLWFIMEQMNAAFRVNISNRQAMKLLSSKKESTRTWNDHFLYLNAVMNASGASPTLVLENVVKYADPELKLAMMAKYDPARPDPLQQASEMVNWAQSLADEENPNKAMGRETAKETLSAMTDDRACFKCGKTGHIRRDCPLRQKKSGGDDANKVKWALAVSDRSLRPQDWILDSGASRHMVNDKNLLQNTSRCHNMEESVQPDGSGLEVTLKGTAVLHTVVDGVLAEISLRNVFYAPKLTRNLISYGQLLKQGCSLCEVNGNLAVTKGGPARVVFYADMKANVLVARVEGASAPKKHLKEVVMSAVLDESSGAQKESVQHDTLMGFHVRFGHLAYDTIERIAKDPASGIAITSHERSRCTTCAEGKQTRADQPKKDTGAHAPVDRVGGVICSDLKGPITPRDRRGNRYLVNFVDHKTNYCRIFLAKTKDQAAKYFEDFLIYFEKRFECKVHVLRTDGGAEYNNVDEFCKKSGVARQKSEAKNQAANGKAERMHRTVMNMVRCMLFASELPLSFWGDAAEYAAYILNRSPTRANEGRKSPLEILTGRAPILQDIVVFGSSCAVFVDTNKKNLQKRSQPGQIVGKSEETKGYRVYLPQAHKVIVTRHVIDIDTLDANDSDHISRQLALEEEAESVRGAASDHGSTVKISQQLDESEGALIESSPAEPKLRRSKRKRKKSRRRMEADGEAASSNRGLEGALAASAVCANDKHDTEKEPANFAAARKCAESEQWRAAEREELASLEKNNTWKVVKVPPGVRPLHTKWVYKKKRNGAGELQRYKARLVACGNEQEFGVDYLLTFAAVMELPSGKVVLAVGRIWGVPARHGDVPNAYVKAPTEEGLEIFLIIPDGMEFTAAELAELGVDDVSELGLLLGQSLYGLKQAGRLWRKLLHKTLLGFGFSQCLTDSCVYVKTDEDGITVVGTYVDDLLVTATSNARVNAFFADMAVLELKDLGRVEMFLGMRIQYDDKRGYMVDQEHAIIEMLATHGLANANSVRLPIGTGEPTSDLSDELLPVTAGVDPKIPTVKDFQSLVGSLLWIARGTRPDVMFAVHRATRRTHAPTLQDWKLAKRIARYLSGTRDLKLQLLEDAKEIAEVKLCCWTDADFGGEVTDRKSVSGVIVQVQGMTVDWQCKKQTEVALSTAEAEFVAASIGGQDVLGLNELFKEIGLSVKLPIEMKMDNQAAMKQLTNEVSSSKAKHIDIRIKFLRDYVEKGVVVPTYVGSKDMLADLLTKALPSERVLALREKIGLVGGD</sequence>
<dbReference type="InterPro" id="IPR012337">
    <property type="entry name" value="RNaseH-like_sf"/>
</dbReference>
<feature type="domain" description="Integrase catalytic" evidence="8">
    <location>
        <begin position="598"/>
        <end position="767"/>
    </location>
</feature>
<evidence type="ECO:0000256" key="4">
    <source>
        <dbReference type="ARBA" id="ARBA00022801"/>
    </source>
</evidence>
<dbReference type="InterPro" id="IPR054722">
    <property type="entry name" value="PolX-like_BBD"/>
</dbReference>
<evidence type="ECO:0000259" key="8">
    <source>
        <dbReference type="PROSITE" id="PS50994"/>
    </source>
</evidence>
<dbReference type="GO" id="GO:0003676">
    <property type="term" value="F:nucleic acid binding"/>
    <property type="evidence" value="ECO:0007669"/>
    <property type="project" value="InterPro"/>
</dbReference>
<feature type="region of interest" description="Disordered" evidence="6">
    <location>
        <begin position="1"/>
        <end position="52"/>
    </location>
</feature>
<feature type="domain" description="CCHC-type" evidence="7">
    <location>
        <begin position="346"/>
        <end position="360"/>
    </location>
</feature>
<evidence type="ECO:0000313" key="10">
    <source>
        <dbReference type="Proteomes" id="UP000434957"/>
    </source>
</evidence>
<dbReference type="GO" id="GO:0015074">
    <property type="term" value="P:DNA integration"/>
    <property type="evidence" value="ECO:0007669"/>
    <property type="project" value="InterPro"/>
</dbReference>
<dbReference type="SMART" id="SM00343">
    <property type="entry name" value="ZnF_C2HC"/>
    <property type="match status" value="1"/>
</dbReference>
<evidence type="ECO:0000313" key="9">
    <source>
        <dbReference type="EMBL" id="KAE9353587.1"/>
    </source>
</evidence>
<dbReference type="Pfam" id="PF25597">
    <property type="entry name" value="SH3_retrovirus"/>
    <property type="match status" value="1"/>
</dbReference>
<dbReference type="Gene3D" id="3.30.420.10">
    <property type="entry name" value="Ribonuclease H-like superfamily/Ribonuclease H"/>
    <property type="match status" value="1"/>
</dbReference>
<reference evidence="9 10" key="1">
    <citation type="submission" date="2018-08" db="EMBL/GenBank/DDBJ databases">
        <title>Genomic investigation of the strawberry pathogen Phytophthora fragariae indicates pathogenicity is determined by transcriptional variation in three key races.</title>
        <authorList>
            <person name="Adams T.M."/>
            <person name="Armitage A.D."/>
            <person name="Sobczyk M.K."/>
            <person name="Bates H.J."/>
            <person name="Dunwell J.M."/>
            <person name="Nellist C.F."/>
            <person name="Harrison R.J."/>
        </authorList>
    </citation>
    <scope>NUCLEOTIDE SEQUENCE [LARGE SCALE GENOMIC DNA]</scope>
    <source>
        <strain evidence="9 10">SCRP333</strain>
    </source>
</reference>
<dbReference type="PANTHER" id="PTHR42648">
    <property type="entry name" value="TRANSPOSASE, PUTATIVE-RELATED"/>
    <property type="match status" value="1"/>
</dbReference>
<dbReference type="GO" id="GO:0004190">
    <property type="term" value="F:aspartic-type endopeptidase activity"/>
    <property type="evidence" value="ECO:0007669"/>
    <property type="project" value="UniProtKB-KW"/>
</dbReference>
<dbReference type="Pfam" id="PF22936">
    <property type="entry name" value="Pol_BBD"/>
    <property type="match status" value="1"/>
</dbReference>
<accession>A0A6A4FWS2</accession>
<keyword evidence="4" id="KW-0378">Hydrolase</keyword>
<dbReference type="InterPro" id="IPR001584">
    <property type="entry name" value="Integrase_cat-core"/>
</dbReference>
<organism evidence="9 10">
    <name type="scientific">Phytophthora rubi</name>
    <dbReference type="NCBI Taxonomy" id="129364"/>
    <lineage>
        <taxon>Eukaryota</taxon>
        <taxon>Sar</taxon>
        <taxon>Stramenopiles</taxon>
        <taxon>Oomycota</taxon>
        <taxon>Peronosporomycetes</taxon>
        <taxon>Peronosporales</taxon>
        <taxon>Peronosporaceae</taxon>
        <taxon>Phytophthora</taxon>
    </lineage>
</organism>
<dbReference type="InterPro" id="IPR039537">
    <property type="entry name" value="Retrotran_Ty1/copia-like"/>
</dbReference>
<feature type="compositionally biased region" description="Basic and acidic residues" evidence="6">
    <location>
        <begin position="37"/>
        <end position="48"/>
    </location>
</feature>
<dbReference type="InterPro" id="IPR036397">
    <property type="entry name" value="RNaseH_sf"/>
</dbReference>
<dbReference type="GO" id="GO:0006508">
    <property type="term" value="P:proteolysis"/>
    <property type="evidence" value="ECO:0007669"/>
    <property type="project" value="UniProtKB-KW"/>
</dbReference>
<dbReference type="InterPro" id="IPR036875">
    <property type="entry name" value="Znf_CCHC_sf"/>
</dbReference>
<dbReference type="GO" id="GO:0008270">
    <property type="term" value="F:zinc ion binding"/>
    <property type="evidence" value="ECO:0007669"/>
    <property type="project" value="UniProtKB-KW"/>
</dbReference>
<feature type="compositionally biased region" description="Basic residues" evidence="6">
    <location>
        <begin position="888"/>
        <end position="899"/>
    </location>
</feature>
<evidence type="ECO:0000256" key="2">
    <source>
        <dbReference type="ARBA" id="ARBA00022723"/>
    </source>
</evidence>
<keyword evidence="5" id="KW-0862">Zinc</keyword>
<keyword evidence="1" id="KW-0645">Protease</keyword>
<keyword evidence="10" id="KW-1185">Reference proteome</keyword>
<dbReference type="PANTHER" id="PTHR42648:SF28">
    <property type="entry name" value="TRANSPOSON-ENCODED PROTEIN WITH RIBONUCLEASE H-LIKE AND RETROVIRUS ZINC FINGER-LIKE DOMAINS"/>
    <property type="match status" value="1"/>
</dbReference>
<dbReference type="SUPFAM" id="SSF53098">
    <property type="entry name" value="Ribonuclease H-like"/>
    <property type="match status" value="1"/>
</dbReference>
<keyword evidence="3" id="KW-0064">Aspartyl protease</keyword>
<dbReference type="InterPro" id="IPR057670">
    <property type="entry name" value="SH3_retrovirus"/>
</dbReference>
<dbReference type="InterPro" id="IPR001878">
    <property type="entry name" value="Znf_CCHC"/>
</dbReference>
<dbReference type="Gene3D" id="4.10.60.10">
    <property type="entry name" value="Zinc finger, CCHC-type"/>
    <property type="match status" value="1"/>
</dbReference>
<dbReference type="SUPFAM" id="SSF57756">
    <property type="entry name" value="Retrovirus zinc finger-like domains"/>
    <property type="match status" value="1"/>
</dbReference>
<dbReference type="InterPro" id="IPR013103">
    <property type="entry name" value="RVT_2"/>
</dbReference>
<comment type="caution">
    <text evidence="9">The sequence shown here is derived from an EMBL/GenBank/DDBJ whole genome shotgun (WGS) entry which is preliminary data.</text>
</comment>
<dbReference type="EMBL" id="QXFT01000136">
    <property type="protein sequence ID" value="KAE9353587.1"/>
    <property type="molecule type" value="Genomic_DNA"/>
</dbReference>
<evidence type="ECO:0000259" key="7">
    <source>
        <dbReference type="PROSITE" id="PS50158"/>
    </source>
</evidence>
<proteinExistence type="predicted"/>
<dbReference type="Pfam" id="PF00098">
    <property type="entry name" value="zf-CCHC"/>
    <property type="match status" value="1"/>
</dbReference>
<dbReference type="SUPFAM" id="SSF56672">
    <property type="entry name" value="DNA/RNA polymerases"/>
    <property type="match status" value="1"/>
</dbReference>
<dbReference type="InterPro" id="IPR043502">
    <property type="entry name" value="DNA/RNA_pol_sf"/>
</dbReference>
<dbReference type="PROSITE" id="PS50158">
    <property type="entry name" value="ZF_CCHC"/>
    <property type="match status" value="1"/>
</dbReference>
<evidence type="ECO:0000256" key="1">
    <source>
        <dbReference type="ARBA" id="ARBA00022670"/>
    </source>
</evidence>
<feature type="region of interest" description="Disordered" evidence="6">
    <location>
        <begin position="851"/>
        <end position="912"/>
    </location>
</feature>
<dbReference type="CDD" id="cd09272">
    <property type="entry name" value="RNase_HI_RT_Ty1"/>
    <property type="match status" value="1"/>
</dbReference>
<dbReference type="PROSITE" id="PS50994">
    <property type="entry name" value="INTEGRASE"/>
    <property type="match status" value="1"/>
</dbReference>
<evidence type="ECO:0000256" key="3">
    <source>
        <dbReference type="ARBA" id="ARBA00022750"/>
    </source>
</evidence>
<evidence type="ECO:0000256" key="6">
    <source>
        <dbReference type="SAM" id="MobiDB-lite"/>
    </source>
</evidence>
<gene>
    <name evidence="9" type="ORF">PR003_g3780</name>
</gene>
<keyword evidence="2" id="KW-0479">Metal-binding</keyword>